<accession>A0A1S8A8L8</accession>
<dbReference type="CDD" id="cd00833">
    <property type="entry name" value="PKS"/>
    <property type="match status" value="1"/>
</dbReference>
<dbReference type="InterPro" id="IPR032821">
    <property type="entry name" value="PKS_assoc"/>
</dbReference>
<dbReference type="InterPro" id="IPR016035">
    <property type="entry name" value="Acyl_Trfase/lysoPLipase"/>
</dbReference>
<evidence type="ECO:0000256" key="1">
    <source>
        <dbReference type="ARBA" id="ARBA00022450"/>
    </source>
</evidence>
<feature type="region of interest" description="N-terminal hotdog fold" evidence="4">
    <location>
        <begin position="707"/>
        <end position="839"/>
    </location>
</feature>
<dbReference type="InterPro" id="IPR001227">
    <property type="entry name" value="Ac_transferase_dom_sf"/>
</dbReference>
<dbReference type="Gene3D" id="3.90.180.10">
    <property type="entry name" value="Medium-chain alcohol dehydrogenases, catalytic domain"/>
    <property type="match status" value="1"/>
</dbReference>
<dbReference type="InterPro" id="IPR049552">
    <property type="entry name" value="PKS_DH_N"/>
</dbReference>
<name>A0A1S8A8L8_ROSNE</name>
<dbReference type="InterPro" id="IPR014031">
    <property type="entry name" value="Ketoacyl_synth_C"/>
</dbReference>
<dbReference type="Pfam" id="PF21089">
    <property type="entry name" value="PKS_DH_N"/>
    <property type="match status" value="1"/>
</dbReference>
<dbReference type="InterPro" id="IPR011032">
    <property type="entry name" value="GroES-like_sf"/>
</dbReference>
<keyword evidence="3" id="KW-0511">Multifunctional enzyme</keyword>
<dbReference type="SMART" id="SM00825">
    <property type="entry name" value="PKS_KS"/>
    <property type="match status" value="1"/>
</dbReference>
<dbReference type="Pfam" id="PF00698">
    <property type="entry name" value="Acyl_transf_1"/>
    <property type="match status" value="1"/>
</dbReference>
<dbReference type="InterPro" id="IPR014043">
    <property type="entry name" value="Acyl_transferase_dom"/>
</dbReference>
<keyword evidence="8" id="KW-1185">Reference proteome</keyword>
<dbReference type="GO" id="GO:0016491">
    <property type="term" value="F:oxidoreductase activity"/>
    <property type="evidence" value="ECO:0007669"/>
    <property type="project" value="InterPro"/>
</dbReference>
<dbReference type="SMART" id="SM00829">
    <property type="entry name" value="PKS_ER"/>
    <property type="match status" value="1"/>
</dbReference>
<dbReference type="InterPro" id="IPR050091">
    <property type="entry name" value="PKS_NRPS_Biosynth_Enz"/>
</dbReference>
<dbReference type="Gene3D" id="3.40.50.720">
    <property type="entry name" value="NAD(P)-binding Rossmann-like Domain"/>
    <property type="match status" value="1"/>
</dbReference>
<dbReference type="Gene3D" id="3.40.366.10">
    <property type="entry name" value="Malonyl-Coenzyme A Acyl Carrier Protein, domain 2"/>
    <property type="match status" value="1"/>
</dbReference>
<dbReference type="GO" id="GO:0044550">
    <property type="term" value="P:secondary metabolite biosynthetic process"/>
    <property type="evidence" value="ECO:0007669"/>
    <property type="project" value="UniProtKB-ARBA"/>
</dbReference>
<dbReference type="PANTHER" id="PTHR43775:SF22">
    <property type="entry name" value="SYNTHASE, PUTATIVE (JCVI)-RELATED"/>
    <property type="match status" value="1"/>
</dbReference>
<feature type="region of interest" description="C-terminal hotdog fold" evidence="4">
    <location>
        <begin position="862"/>
        <end position="1016"/>
    </location>
</feature>
<dbReference type="InterPro" id="IPR049551">
    <property type="entry name" value="PKS_DH_C"/>
</dbReference>
<proteinExistence type="predicted"/>
<evidence type="ECO:0000313" key="8">
    <source>
        <dbReference type="Proteomes" id="UP000054516"/>
    </source>
</evidence>
<evidence type="ECO:0000259" key="5">
    <source>
        <dbReference type="PROSITE" id="PS52004"/>
    </source>
</evidence>
<sequence>MSNLHLIGSAGRSYPFDHRGDGYGRGEGAVVLLVKRLEDALTDNDPIQAVIRGTAVNQNGYMAHGIVHPNSDAQVSLIQAAYKRAGLDPHHVTYVEAHGTGTVAGDYEELSAITRAFTGPGRSLPLYVGSVKGNIGHTENTSGLASVIKAALILETQVIPPVGGFEKLRPGLPLDPGIYIPNKQVPFPGSGECISRVSINSFGFGGTNAHAILERAPSTISVAMDNLKFSPKLFVFSAHSRTSLINMIKSYHTWLAERPHIDLWNLSYTLCTRRTSFPWRFSCVAHDHETLQVKLLEGSLSLPKSISSHNNSQIVFIFTGQGAQWLGMGRSLLKQSTPCPVFRDSIRVSRNMLLALGATWDLENELLSENIENSLINTAELAQPVTTAIQIALVALLHAQGVQPQVVVGHSSGEIAAAFTAGYLSHQTALAVSFHRGFMRSASISRGLPRGGMITLALSEHEARSFTKDLTRGIVTIACINSPKSVTLSGDAAAIDELTSRLQNEGSVHYRRLFLDTAYHSKHMDAVANDYLFRIKDLEYAATGIRDITFISSVSGEIKTSGFDSSYWVANLVSPVRFYDAIKALGRQSFAATPDSHGVFIEIGPHPALSGVVRQSLESVLSTALKLDYTSLLRRHVDAVSSYLEMIGSSFQYGVNMDLGALFRSAPTICNTSIVSGLPQYPWDHSRKHWYESRLSREYRQRREPYHDLLGVRITDSSPIEPRWRHVIDINTLPWLAHHVIDNLVVFPGSGYLCMVFEAMLQISSQRYPNLALESIVVRNAAFLRALVVASPPTRQEMQLSFKPSGEGILAFEYSITALTDGKWYEYCIGTVEALLPDQNEVETAIDKAPRTGTRTLYSAEVIELSGKQVYAELSSSGNQYAQTFMCCKHLKLDPDTSRTEAEVIIPDVEAIMPARHQKRHLIHPTTLDAIFHTTLPMAKLDLGMGSIVPVSVDKLVIFANDDMPRDAGKIIQVSTLLTSTRFRTSHVDIRAIAEAGLVLSVSGMEMRSTAPNLDPGSSATDTKYLCYTLGWQSDVDLMRSQDFSACTSLEVLFRYLCFKRANLSIIEFPGDYENLSSSILDIIDAQDGTVSFYTCVYPRDSEEQQSPTSSPALDPRIKHTTLSSEPNVSGQTLLQQCYDVVLITAIEDLARASVVAYKTGTILMLIDKRALELEELTSLVRVKLSGAWSIRFAYHDIVRSRLVVAVRCCPELQSTELPTRLRILTHSPRHSIPNWVDTLYRHLRGYVDEITLKQLNKDAINDVGSDTCFLILDDCPEPIVSDPDFFNIVTSFLGQPARILWVCPSIPIQMYQITGLSRTAHAENSQLQLVTVHTAQTLLDSDAGHSRLAEILTVCLHCMSAVDSELQLEREYRILADGTVLVPRLQHEQQLSRAIARGHNPGVQIEMCPFVDSSRPLILSHSSHHSTAYFNTYVDDTSVDFECLCGHEVEIEARAIQLTNRYRTASFGVYAGTVARVGSAVKAVAPGDRVVAMGTAVGLSRPRVCQSHVISLPLSISFSTAAALLLHMLGACYALHQLARLESSGRVLVNGAMTIVGRATVAVAQAIGARIFVLAMDGAEANSLASHLCLPTEQVLLSRHCLYEQPGQCKDQTKFDVIVQAGSLAVPPELLALLKPFGSIIVMESPIDPGKASSIPRNATIHSFDIEEVFTSDPNAIKDTIAKASIIFKDLPTRGLTFYT</sequence>
<evidence type="ECO:0000313" key="7">
    <source>
        <dbReference type="EMBL" id="GAW26265.1"/>
    </source>
</evidence>
<dbReference type="InterPro" id="IPR020841">
    <property type="entry name" value="PKS_Beta-ketoAc_synthase_dom"/>
</dbReference>
<dbReference type="SUPFAM" id="SSF50129">
    <property type="entry name" value="GroES-like"/>
    <property type="match status" value="1"/>
</dbReference>
<feature type="domain" description="Ketosynthase family 3 (KS3)" evidence="5">
    <location>
        <begin position="1"/>
        <end position="215"/>
    </location>
</feature>
<evidence type="ECO:0000256" key="2">
    <source>
        <dbReference type="ARBA" id="ARBA00022553"/>
    </source>
</evidence>
<dbReference type="CDD" id="cd05195">
    <property type="entry name" value="enoyl_red"/>
    <property type="match status" value="1"/>
</dbReference>
<dbReference type="Gene3D" id="3.30.70.3290">
    <property type="match status" value="1"/>
</dbReference>
<dbReference type="SMART" id="SM00827">
    <property type="entry name" value="PKS_AT"/>
    <property type="match status" value="1"/>
</dbReference>
<dbReference type="PANTHER" id="PTHR43775">
    <property type="entry name" value="FATTY ACID SYNTHASE"/>
    <property type="match status" value="1"/>
</dbReference>
<feature type="active site" description="Proton acceptor; for dehydratase activity" evidence="4">
    <location>
        <position position="739"/>
    </location>
</feature>
<dbReference type="Proteomes" id="UP000054516">
    <property type="component" value="Unassembled WGS sequence"/>
</dbReference>
<dbReference type="OrthoDB" id="329835at2759"/>
<dbReference type="GO" id="GO:0004312">
    <property type="term" value="F:fatty acid synthase activity"/>
    <property type="evidence" value="ECO:0007669"/>
    <property type="project" value="TreeGrafter"/>
</dbReference>
<dbReference type="SUPFAM" id="SSF55048">
    <property type="entry name" value="Probable ACP-binding domain of malonyl-CoA ACP transacylase"/>
    <property type="match status" value="1"/>
</dbReference>
<feature type="domain" description="PKS/mFAS DH" evidence="6">
    <location>
        <begin position="707"/>
        <end position="1016"/>
    </location>
</feature>
<gene>
    <name evidence="7" type="ORF">SAMD00023353_2501530</name>
</gene>
<reference evidence="7" key="1">
    <citation type="submission" date="2016-03" db="EMBL/GenBank/DDBJ databases">
        <title>Draft genome sequence of Rosellinia necatrix.</title>
        <authorList>
            <person name="Kanematsu S."/>
        </authorList>
    </citation>
    <scope>NUCLEOTIDE SEQUENCE [LARGE SCALE GENOMIC DNA]</scope>
    <source>
        <strain evidence="7">W97</strain>
    </source>
</reference>
<dbReference type="InterPro" id="IPR020843">
    <property type="entry name" value="ER"/>
</dbReference>
<keyword evidence="1" id="KW-0596">Phosphopantetheine</keyword>
<evidence type="ECO:0000259" key="6">
    <source>
        <dbReference type="PROSITE" id="PS52019"/>
    </source>
</evidence>
<dbReference type="InterPro" id="IPR016036">
    <property type="entry name" value="Malonyl_transacylase_ACP-bd"/>
</dbReference>
<dbReference type="EMBL" id="DF977470">
    <property type="protein sequence ID" value="GAW26265.1"/>
    <property type="molecule type" value="Genomic_DNA"/>
</dbReference>
<dbReference type="STRING" id="77044.A0A1S8A8L8"/>
<dbReference type="InterPro" id="IPR014030">
    <property type="entry name" value="Ketoacyl_synth_N"/>
</dbReference>
<dbReference type="GO" id="GO:0006633">
    <property type="term" value="P:fatty acid biosynthetic process"/>
    <property type="evidence" value="ECO:0007669"/>
    <property type="project" value="TreeGrafter"/>
</dbReference>
<dbReference type="InterPro" id="IPR049900">
    <property type="entry name" value="PKS_mFAS_DH"/>
</dbReference>
<organism evidence="7">
    <name type="scientific">Rosellinia necatrix</name>
    <name type="common">White root-rot fungus</name>
    <dbReference type="NCBI Taxonomy" id="77044"/>
    <lineage>
        <taxon>Eukaryota</taxon>
        <taxon>Fungi</taxon>
        <taxon>Dikarya</taxon>
        <taxon>Ascomycota</taxon>
        <taxon>Pezizomycotina</taxon>
        <taxon>Sordariomycetes</taxon>
        <taxon>Xylariomycetidae</taxon>
        <taxon>Xylariales</taxon>
        <taxon>Xylariaceae</taxon>
        <taxon>Rosellinia</taxon>
    </lineage>
</organism>
<feature type="active site" description="Proton donor; for dehydratase activity" evidence="4">
    <location>
        <position position="929"/>
    </location>
</feature>
<dbReference type="Pfam" id="PF16197">
    <property type="entry name" value="KAsynt_C_assoc"/>
    <property type="match status" value="1"/>
</dbReference>
<dbReference type="SUPFAM" id="SSF52151">
    <property type="entry name" value="FabD/lysophospholipase-like"/>
    <property type="match status" value="1"/>
</dbReference>
<dbReference type="PROSITE" id="PS52004">
    <property type="entry name" value="KS3_2"/>
    <property type="match status" value="1"/>
</dbReference>
<dbReference type="Pfam" id="PF02801">
    <property type="entry name" value="Ketoacyl-synt_C"/>
    <property type="match status" value="1"/>
</dbReference>
<dbReference type="PROSITE" id="PS52019">
    <property type="entry name" value="PKS_MFAS_DH"/>
    <property type="match status" value="1"/>
</dbReference>
<evidence type="ECO:0000256" key="4">
    <source>
        <dbReference type="PROSITE-ProRule" id="PRU01363"/>
    </source>
</evidence>
<dbReference type="Pfam" id="PF14765">
    <property type="entry name" value="PS-DH"/>
    <property type="match status" value="1"/>
</dbReference>
<keyword evidence="2" id="KW-0597">Phosphoprotein</keyword>
<dbReference type="InterPro" id="IPR016039">
    <property type="entry name" value="Thiolase-like"/>
</dbReference>
<dbReference type="Pfam" id="PF00109">
    <property type="entry name" value="ketoacyl-synt"/>
    <property type="match status" value="1"/>
</dbReference>
<dbReference type="InterPro" id="IPR020807">
    <property type="entry name" value="PKS_DH"/>
</dbReference>
<evidence type="ECO:0000256" key="3">
    <source>
        <dbReference type="ARBA" id="ARBA00023268"/>
    </source>
</evidence>
<dbReference type="SMART" id="SM00826">
    <property type="entry name" value="PKS_DH"/>
    <property type="match status" value="1"/>
</dbReference>
<dbReference type="InterPro" id="IPR042104">
    <property type="entry name" value="PKS_dehydratase_sf"/>
</dbReference>
<dbReference type="SUPFAM" id="SSF51735">
    <property type="entry name" value="NAD(P)-binding Rossmann-fold domains"/>
    <property type="match status" value="1"/>
</dbReference>
<dbReference type="SUPFAM" id="SSF53901">
    <property type="entry name" value="Thiolase-like"/>
    <property type="match status" value="1"/>
</dbReference>
<dbReference type="InterPro" id="IPR036291">
    <property type="entry name" value="NAD(P)-bd_dom_sf"/>
</dbReference>
<dbReference type="Gene3D" id="3.10.129.110">
    <property type="entry name" value="Polyketide synthase dehydratase"/>
    <property type="match status" value="1"/>
</dbReference>
<protein>
    <submittedName>
        <fullName evidence="7">Putative polyketide synthase</fullName>
    </submittedName>
</protein>
<dbReference type="Gene3D" id="3.40.47.10">
    <property type="match status" value="1"/>
</dbReference>